<gene>
    <name evidence="1" type="ORF">AWB77_03875</name>
</gene>
<comment type="caution">
    <text evidence="1">The sequence shown here is derived from an EMBL/GenBank/DDBJ whole genome shotgun (WGS) entry which is preliminary data.</text>
</comment>
<accession>A0A158CCZ8</accession>
<evidence type="ECO:0000313" key="2">
    <source>
        <dbReference type="Proteomes" id="UP000054903"/>
    </source>
</evidence>
<organism evidence="1 2">
    <name type="scientific">Caballeronia fortuita</name>
    <dbReference type="NCBI Taxonomy" id="1777138"/>
    <lineage>
        <taxon>Bacteria</taxon>
        <taxon>Pseudomonadati</taxon>
        <taxon>Pseudomonadota</taxon>
        <taxon>Betaproteobacteria</taxon>
        <taxon>Burkholderiales</taxon>
        <taxon>Burkholderiaceae</taxon>
        <taxon>Caballeronia</taxon>
    </lineage>
</organism>
<dbReference type="AlphaFoldDB" id="A0A158CCZ8"/>
<dbReference type="STRING" id="1777138.AWB77_03875"/>
<protein>
    <submittedName>
        <fullName evidence="1">Uncharacterized protein</fullName>
    </submittedName>
</protein>
<name>A0A158CCZ8_9BURK</name>
<dbReference type="EMBL" id="FCNX02000009">
    <property type="protein sequence ID" value="SAK79397.1"/>
    <property type="molecule type" value="Genomic_DNA"/>
</dbReference>
<keyword evidence="2" id="KW-1185">Reference proteome</keyword>
<dbReference type="Proteomes" id="UP000054903">
    <property type="component" value="Unassembled WGS sequence"/>
</dbReference>
<proteinExistence type="predicted"/>
<reference evidence="1" key="1">
    <citation type="submission" date="2016-01" db="EMBL/GenBank/DDBJ databases">
        <authorList>
            <person name="Peeters C."/>
        </authorList>
    </citation>
    <scope>NUCLEOTIDE SEQUENCE</scope>
    <source>
        <strain evidence="1">LMG 29320</strain>
    </source>
</reference>
<evidence type="ECO:0000313" key="1">
    <source>
        <dbReference type="EMBL" id="SAK79397.1"/>
    </source>
</evidence>
<sequence length="52" mass="5642">MTRLPDEATIIRCRHLLETVALLLAETALVHTVVSTAANVDDIYAAQTLLHG</sequence>